<accession>A0A914HAQ9</accession>
<dbReference type="CDD" id="cd12885">
    <property type="entry name" value="SPRY_RanBP_like"/>
    <property type="match status" value="1"/>
</dbReference>
<dbReference type="Pfam" id="PF00622">
    <property type="entry name" value="SPRY"/>
    <property type="match status" value="1"/>
</dbReference>
<dbReference type="SUPFAM" id="SSF49899">
    <property type="entry name" value="Concanavalin A-like lectins/glucanases"/>
    <property type="match status" value="1"/>
</dbReference>
<dbReference type="InterPro" id="IPR044736">
    <property type="entry name" value="Gid1/RanBPM/SPLA_SPRY"/>
</dbReference>
<dbReference type="PROSITE" id="PS50188">
    <property type="entry name" value="B302_SPRY"/>
    <property type="match status" value="1"/>
</dbReference>
<dbReference type="GO" id="GO:0005829">
    <property type="term" value="C:cytosol"/>
    <property type="evidence" value="ECO:0007669"/>
    <property type="project" value="TreeGrafter"/>
</dbReference>
<dbReference type="Pfam" id="PF00651">
    <property type="entry name" value="BTB"/>
    <property type="match status" value="1"/>
</dbReference>
<dbReference type="InterPro" id="IPR011333">
    <property type="entry name" value="SKP1/BTB/POZ_sf"/>
</dbReference>
<evidence type="ECO:0000313" key="2">
    <source>
        <dbReference type="Proteomes" id="UP000887572"/>
    </source>
</evidence>
<evidence type="ECO:0000259" key="1">
    <source>
        <dbReference type="PROSITE" id="PS50188"/>
    </source>
</evidence>
<dbReference type="InterPro" id="IPR001870">
    <property type="entry name" value="B30.2/SPRY"/>
</dbReference>
<keyword evidence="2" id="KW-1185">Reference proteome</keyword>
<feature type="domain" description="B30.2/SPRY" evidence="1">
    <location>
        <begin position="1"/>
        <end position="144"/>
    </location>
</feature>
<evidence type="ECO:0000313" key="3">
    <source>
        <dbReference type="WBParaSite" id="Gr19_v10_g15368.t1"/>
    </source>
</evidence>
<sequence length="184" mass="20318">MAASDVFEAMFPFGAQNADPSEETKPVEVPDVEVGAFKAMLSFIYVDDLSGLNGDNAIAVLYAAKKYDLPELVELEITKALMHTVGDVIGCGADLATRQIIYTKNGQRLETAGLFVDFGADLFPCVSLWNPGNKIEEPKWDEWEKEAIELDWDNQWYRISIDFVDSDIGDGMVEANEGPSEPTD</sequence>
<dbReference type="Proteomes" id="UP000887572">
    <property type="component" value="Unplaced"/>
</dbReference>
<dbReference type="WBParaSite" id="Gr19_v10_g15368.t1">
    <property type="protein sequence ID" value="Gr19_v10_g15368.t1"/>
    <property type="gene ID" value="Gr19_v10_g15368"/>
</dbReference>
<dbReference type="GO" id="GO:0022008">
    <property type="term" value="P:neurogenesis"/>
    <property type="evidence" value="ECO:0007669"/>
    <property type="project" value="TreeGrafter"/>
</dbReference>
<dbReference type="AlphaFoldDB" id="A0A914HAQ9"/>
<dbReference type="InterPro" id="IPR043136">
    <property type="entry name" value="B30.2/SPRY_sf"/>
</dbReference>
<dbReference type="PANTHER" id="PTHR45774:SF3">
    <property type="entry name" value="BTB (POZ) DOMAIN-CONTAINING 2B-RELATED"/>
    <property type="match status" value="1"/>
</dbReference>
<dbReference type="PANTHER" id="PTHR45774">
    <property type="entry name" value="BTB/POZ DOMAIN-CONTAINING"/>
    <property type="match status" value="1"/>
</dbReference>
<protein>
    <submittedName>
        <fullName evidence="3">B30.2/SPRY domain-containing protein</fullName>
    </submittedName>
</protein>
<proteinExistence type="predicted"/>
<organism evidence="2 3">
    <name type="scientific">Globodera rostochiensis</name>
    <name type="common">Golden nematode worm</name>
    <name type="synonym">Heterodera rostochiensis</name>
    <dbReference type="NCBI Taxonomy" id="31243"/>
    <lineage>
        <taxon>Eukaryota</taxon>
        <taxon>Metazoa</taxon>
        <taxon>Ecdysozoa</taxon>
        <taxon>Nematoda</taxon>
        <taxon>Chromadorea</taxon>
        <taxon>Rhabditida</taxon>
        <taxon>Tylenchina</taxon>
        <taxon>Tylenchomorpha</taxon>
        <taxon>Tylenchoidea</taxon>
        <taxon>Heteroderidae</taxon>
        <taxon>Heteroderinae</taxon>
        <taxon>Globodera</taxon>
    </lineage>
</organism>
<reference evidence="3" key="1">
    <citation type="submission" date="2022-11" db="UniProtKB">
        <authorList>
            <consortium name="WormBaseParasite"/>
        </authorList>
    </citation>
    <scope>IDENTIFICATION</scope>
</reference>
<dbReference type="InterPro" id="IPR013320">
    <property type="entry name" value="ConA-like_dom_sf"/>
</dbReference>
<dbReference type="InterPro" id="IPR003877">
    <property type="entry name" value="SPRY_dom"/>
</dbReference>
<name>A0A914HAQ9_GLORO</name>
<dbReference type="GO" id="GO:0000932">
    <property type="term" value="C:P-body"/>
    <property type="evidence" value="ECO:0007669"/>
    <property type="project" value="TreeGrafter"/>
</dbReference>
<dbReference type="InterPro" id="IPR000210">
    <property type="entry name" value="BTB/POZ_dom"/>
</dbReference>
<dbReference type="Gene3D" id="2.60.120.920">
    <property type="match status" value="1"/>
</dbReference>
<dbReference type="Gene3D" id="3.30.710.10">
    <property type="entry name" value="Potassium Channel Kv1.1, Chain A"/>
    <property type="match status" value="1"/>
</dbReference>
<dbReference type="SUPFAM" id="SSF54695">
    <property type="entry name" value="POZ domain"/>
    <property type="match status" value="1"/>
</dbReference>